<dbReference type="Proteomes" id="UP000031366">
    <property type="component" value="Unassembled WGS sequence"/>
</dbReference>
<evidence type="ECO:0000313" key="3">
    <source>
        <dbReference type="Proteomes" id="UP000031366"/>
    </source>
</evidence>
<protein>
    <submittedName>
        <fullName evidence="2">SIS domain protein</fullName>
    </submittedName>
</protein>
<reference evidence="2 3" key="1">
    <citation type="journal article" date="2015" name="Infect. Genet. Evol.">
        <title>Genomic sequences of six botulinum neurotoxin-producing strains representing three clostridial species illustrate the mobility and diversity of botulinum neurotoxin genes.</title>
        <authorList>
            <person name="Smith T.J."/>
            <person name="Hill K.K."/>
            <person name="Xie G."/>
            <person name="Foley B.T."/>
            <person name="Williamson C.H."/>
            <person name="Foster J.T."/>
            <person name="Johnson S.L."/>
            <person name="Chertkov O."/>
            <person name="Teshima H."/>
            <person name="Gibbons H.S."/>
            <person name="Johnsky L.A."/>
            <person name="Karavis M.A."/>
            <person name="Smith L.A."/>
        </authorList>
    </citation>
    <scope>NUCLEOTIDE SEQUENCE [LARGE SCALE GENOMIC DNA]</scope>
    <source>
        <strain evidence="2 3">CDC 2741</strain>
    </source>
</reference>
<dbReference type="InterPro" id="IPR001347">
    <property type="entry name" value="SIS_dom"/>
</dbReference>
<evidence type="ECO:0000313" key="2">
    <source>
        <dbReference type="EMBL" id="KIE48500.1"/>
    </source>
</evidence>
<dbReference type="GO" id="GO:0097367">
    <property type="term" value="F:carbohydrate derivative binding"/>
    <property type="evidence" value="ECO:0007669"/>
    <property type="project" value="InterPro"/>
</dbReference>
<dbReference type="InterPro" id="IPR046348">
    <property type="entry name" value="SIS_dom_sf"/>
</dbReference>
<organism evidence="2 3">
    <name type="scientific">Clostridium argentinense CDC 2741</name>
    <dbReference type="NCBI Taxonomy" id="1418104"/>
    <lineage>
        <taxon>Bacteria</taxon>
        <taxon>Bacillati</taxon>
        <taxon>Bacillota</taxon>
        <taxon>Clostridia</taxon>
        <taxon>Eubacteriales</taxon>
        <taxon>Clostridiaceae</taxon>
        <taxon>Clostridium</taxon>
    </lineage>
</organism>
<dbReference type="STRING" id="29341.RSJ17_10325"/>
<dbReference type="AlphaFoldDB" id="A0A0C1UMQ8"/>
<dbReference type="EMBL" id="AYSO01000007">
    <property type="protein sequence ID" value="KIE48500.1"/>
    <property type="molecule type" value="Genomic_DNA"/>
</dbReference>
<name>A0A0C1UMQ8_9CLOT</name>
<dbReference type="Gene3D" id="3.40.50.10490">
    <property type="entry name" value="Glucose-6-phosphate isomerase like protein, domain 1"/>
    <property type="match status" value="1"/>
</dbReference>
<dbReference type="SUPFAM" id="SSF53697">
    <property type="entry name" value="SIS domain"/>
    <property type="match status" value="1"/>
</dbReference>
<proteinExistence type="predicted"/>
<evidence type="ECO:0000259" key="1">
    <source>
        <dbReference type="PROSITE" id="PS51464"/>
    </source>
</evidence>
<keyword evidence="3" id="KW-1185">Reference proteome</keyword>
<gene>
    <name evidence="2" type="ORF">U732_4243</name>
</gene>
<feature type="domain" description="SIS" evidence="1">
    <location>
        <begin position="1"/>
        <end position="87"/>
    </location>
</feature>
<comment type="caution">
    <text evidence="2">The sequence shown here is derived from an EMBL/GenBank/DDBJ whole genome shotgun (WGS) entry which is preliminary data.</text>
</comment>
<accession>A0A0C1UMQ8</accession>
<dbReference type="PROSITE" id="PS51464">
    <property type="entry name" value="SIS"/>
    <property type="match status" value="1"/>
</dbReference>
<dbReference type="Pfam" id="PF01380">
    <property type="entry name" value="SIS"/>
    <property type="match status" value="1"/>
</dbReference>
<sequence>MIEEHFLLIVISQARETANTLAVLRLAKSKAARIIVVTNVVGITVSREAEEILNNKDALQRFASLCRGSIRKKQIISENGIWIVSTF</sequence>
<dbReference type="GO" id="GO:1901135">
    <property type="term" value="P:carbohydrate derivative metabolic process"/>
    <property type="evidence" value="ECO:0007669"/>
    <property type="project" value="InterPro"/>
</dbReference>